<dbReference type="PIRSF" id="PIRSF006157">
    <property type="entry name" value="Doxgns_DODA"/>
    <property type="match status" value="1"/>
</dbReference>
<evidence type="ECO:0000313" key="7">
    <source>
        <dbReference type="EMBL" id="QTH20396.1"/>
    </source>
</evidence>
<dbReference type="EMBL" id="CP059319">
    <property type="protein sequence ID" value="QTH20396.1"/>
    <property type="molecule type" value="Genomic_DNA"/>
</dbReference>
<evidence type="ECO:0000256" key="2">
    <source>
        <dbReference type="ARBA" id="ARBA00007581"/>
    </source>
</evidence>
<evidence type="ECO:0000313" key="8">
    <source>
        <dbReference type="Proteomes" id="UP000664914"/>
    </source>
</evidence>
<dbReference type="AlphaFoldDB" id="A0A975D186"/>
<dbReference type="PANTHER" id="PTHR30096">
    <property type="entry name" value="4,5-DOPA DIOXYGENASE EXTRADIOL-LIKE PROTEIN"/>
    <property type="match status" value="1"/>
</dbReference>
<organism evidence="7 8">
    <name type="scientific">Rhizorhabdus wittichii</name>
    <dbReference type="NCBI Taxonomy" id="160791"/>
    <lineage>
        <taxon>Bacteria</taxon>
        <taxon>Pseudomonadati</taxon>
        <taxon>Pseudomonadota</taxon>
        <taxon>Alphaproteobacteria</taxon>
        <taxon>Sphingomonadales</taxon>
        <taxon>Sphingomonadaceae</taxon>
        <taxon>Rhizorhabdus</taxon>
    </lineage>
</organism>
<reference evidence="7" key="2">
    <citation type="submission" date="2021-04" db="EMBL/GenBank/DDBJ databases">
        <title>Isolation and genomic analysis of the ibuprofen-degrading bacterium Sphingomonas strain MPO218.</title>
        <authorList>
            <person name="Aulestia M."/>
            <person name="Flores A."/>
            <person name="Mangas E.L."/>
            <person name="Perez-Pulido A.J."/>
            <person name="Santero E."/>
            <person name="Camacho E.M."/>
        </authorList>
    </citation>
    <scope>NUCLEOTIDE SEQUENCE</scope>
    <source>
        <strain evidence="7">MPO218</strain>
    </source>
</reference>
<dbReference type="CDD" id="cd07363">
    <property type="entry name" value="45_DOPA_Dioxygenase"/>
    <property type="match status" value="1"/>
</dbReference>
<comment type="similarity">
    <text evidence="2">Belongs to the DODA-type extradiol aromatic ring-opening dioxygenase family.</text>
</comment>
<dbReference type="SUPFAM" id="SSF53213">
    <property type="entry name" value="LigB-like"/>
    <property type="match status" value="1"/>
</dbReference>
<comment type="cofactor">
    <cofactor evidence="1">
        <name>Zn(2+)</name>
        <dbReference type="ChEBI" id="CHEBI:29105"/>
    </cofactor>
</comment>
<dbReference type="InterPro" id="IPR014436">
    <property type="entry name" value="Extradiol_dOase_DODA"/>
</dbReference>
<reference evidence="7" key="1">
    <citation type="submission" date="2020-07" db="EMBL/GenBank/DDBJ databases">
        <authorList>
            <person name="Camacho E."/>
        </authorList>
    </citation>
    <scope>NUCLEOTIDE SEQUENCE</scope>
    <source>
        <strain evidence="7">MPO218</strain>
    </source>
</reference>
<evidence type="ECO:0000259" key="6">
    <source>
        <dbReference type="Pfam" id="PF02900"/>
    </source>
</evidence>
<evidence type="ECO:0000256" key="5">
    <source>
        <dbReference type="ARBA" id="ARBA00023002"/>
    </source>
</evidence>
<name>A0A975D186_9SPHN</name>
<evidence type="ECO:0000256" key="1">
    <source>
        <dbReference type="ARBA" id="ARBA00001947"/>
    </source>
</evidence>
<protein>
    <submittedName>
        <fullName evidence="7">Dioxygenase</fullName>
    </submittedName>
</protein>
<dbReference type="GO" id="GO:0008270">
    <property type="term" value="F:zinc ion binding"/>
    <property type="evidence" value="ECO:0007669"/>
    <property type="project" value="InterPro"/>
</dbReference>
<dbReference type="Proteomes" id="UP000664914">
    <property type="component" value="Chromosome"/>
</dbReference>
<keyword evidence="4" id="KW-0862">Zinc</keyword>
<dbReference type="PANTHER" id="PTHR30096:SF0">
    <property type="entry name" value="4,5-DOPA DIOXYGENASE EXTRADIOL-LIKE PROTEIN"/>
    <property type="match status" value="1"/>
</dbReference>
<dbReference type="InterPro" id="IPR004183">
    <property type="entry name" value="Xdiol_dOase_suB"/>
</dbReference>
<proteinExistence type="inferred from homology"/>
<dbReference type="Pfam" id="PF02900">
    <property type="entry name" value="LigB"/>
    <property type="match status" value="1"/>
</dbReference>
<dbReference type="Gene3D" id="3.40.830.10">
    <property type="entry name" value="LigB-like"/>
    <property type="match status" value="1"/>
</dbReference>
<keyword evidence="5" id="KW-0560">Oxidoreductase</keyword>
<dbReference type="RefSeq" id="WP_208632119.1">
    <property type="nucleotide sequence ID" value="NZ_CP059319.1"/>
</dbReference>
<gene>
    <name evidence="7" type="ORF">HRJ34_18920</name>
</gene>
<accession>A0A975D186</accession>
<evidence type="ECO:0000256" key="3">
    <source>
        <dbReference type="ARBA" id="ARBA00022723"/>
    </source>
</evidence>
<dbReference type="GO" id="GO:0016702">
    <property type="term" value="F:oxidoreductase activity, acting on single donors with incorporation of molecular oxygen, incorporation of two atoms of oxygen"/>
    <property type="evidence" value="ECO:0007669"/>
    <property type="project" value="UniProtKB-ARBA"/>
</dbReference>
<keyword evidence="3" id="KW-0479">Metal-binding</keyword>
<keyword evidence="7" id="KW-0223">Dioxygenase</keyword>
<feature type="domain" description="Extradiol ring-cleavage dioxygenase class III enzyme subunit B" evidence="6">
    <location>
        <begin position="33"/>
        <end position="252"/>
    </location>
</feature>
<dbReference type="GO" id="GO:0008198">
    <property type="term" value="F:ferrous iron binding"/>
    <property type="evidence" value="ECO:0007669"/>
    <property type="project" value="InterPro"/>
</dbReference>
<sequence>MQRPAADLSPMTMRQPSFYIPHGGGPCFFMDDPAGTWTGMEAFLRSLPERLPERPRAILIVSGHWETDGFRFSASPRPPLIFDYYNFPPHTYALTWPAPGDPALAERAAGLLRAAGHPAATDPDRGIDHGVFVPLKVAFPDADVPVVEMSLDHGLDPVIAYRVGRALRPLRDEGVLVIGAGMSFHNLRAYRDDRATEPSLAFDDWLAGAVEGDAAGREGRLGGWADAPAARFAHPREEHLLPLMVAAGASDGPGSRIYGELVMDTMISGFRFD</sequence>
<evidence type="ECO:0000256" key="4">
    <source>
        <dbReference type="ARBA" id="ARBA00022833"/>
    </source>
</evidence>